<keyword evidence="1" id="KW-0812">Transmembrane</keyword>
<keyword evidence="1" id="KW-0472">Membrane</keyword>
<proteinExistence type="predicted"/>
<comment type="caution">
    <text evidence="2">The sequence shown here is derived from an EMBL/GenBank/DDBJ whole genome shotgun (WGS) entry which is preliminary data.</text>
</comment>
<dbReference type="PANTHER" id="PTHR47582:SF1">
    <property type="entry name" value="P450, PUTATIVE (EUROFUNG)-RELATED"/>
    <property type="match status" value="1"/>
</dbReference>
<organism evidence="2 3">
    <name type="scientific">Tolypocladium capitatum</name>
    <dbReference type="NCBI Taxonomy" id="45235"/>
    <lineage>
        <taxon>Eukaryota</taxon>
        <taxon>Fungi</taxon>
        <taxon>Dikarya</taxon>
        <taxon>Ascomycota</taxon>
        <taxon>Pezizomycotina</taxon>
        <taxon>Sordariomycetes</taxon>
        <taxon>Hypocreomycetidae</taxon>
        <taxon>Hypocreales</taxon>
        <taxon>Ophiocordycipitaceae</taxon>
        <taxon>Tolypocladium</taxon>
    </lineage>
</organism>
<evidence type="ECO:0000313" key="2">
    <source>
        <dbReference type="EMBL" id="PNY26784.1"/>
    </source>
</evidence>
<protein>
    <recommendedName>
        <fullName evidence="4">Cytochrome P450</fullName>
    </recommendedName>
</protein>
<accession>A0A2K3QGV5</accession>
<evidence type="ECO:0008006" key="4">
    <source>
        <dbReference type="Google" id="ProtNLM"/>
    </source>
</evidence>
<feature type="transmembrane region" description="Helical" evidence="1">
    <location>
        <begin position="23"/>
        <end position="43"/>
    </location>
</feature>
<evidence type="ECO:0000313" key="3">
    <source>
        <dbReference type="Proteomes" id="UP000236621"/>
    </source>
</evidence>
<dbReference type="GO" id="GO:0016705">
    <property type="term" value="F:oxidoreductase activity, acting on paired donors, with incorporation or reduction of molecular oxygen"/>
    <property type="evidence" value="ECO:0007669"/>
    <property type="project" value="InterPro"/>
</dbReference>
<dbReference type="InterPro" id="IPR053007">
    <property type="entry name" value="CYP450_monoxygenase_sec-met"/>
</dbReference>
<dbReference type="GO" id="GO:0004497">
    <property type="term" value="F:monooxygenase activity"/>
    <property type="evidence" value="ECO:0007669"/>
    <property type="project" value="InterPro"/>
</dbReference>
<reference evidence="2 3" key="1">
    <citation type="submission" date="2017-08" db="EMBL/GenBank/DDBJ databases">
        <title>Harnessing the power of phylogenomics to disentangle the directionality and signatures of interkingdom host jumping in the parasitic fungal genus Tolypocladium.</title>
        <authorList>
            <person name="Quandt C.A."/>
            <person name="Patterson W."/>
            <person name="Spatafora J.W."/>
        </authorList>
    </citation>
    <scope>NUCLEOTIDE SEQUENCE [LARGE SCALE GENOMIC DNA]</scope>
    <source>
        <strain evidence="2 3">CBS 113982</strain>
    </source>
</reference>
<dbReference type="Gene3D" id="1.10.630.10">
    <property type="entry name" value="Cytochrome P450"/>
    <property type="match status" value="1"/>
</dbReference>
<gene>
    <name evidence="2" type="ORF">TCAP_03307</name>
</gene>
<dbReference type="AlphaFoldDB" id="A0A2K3QGV5"/>
<dbReference type="PANTHER" id="PTHR47582">
    <property type="entry name" value="P450, PUTATIVE (EUROFUNG)-RELATED"/>
    <property type="match status" value="1"/>
</dbReference>
<dbReference type="OrthoDB" id="3366823at2759"/>
<dbReference type="InterPro" id="IPR036396">
    <property type="entry name" value="Cyt_P450_sf"/>
</dbReference>
<dbReference type="GO" id="GO:0020037">
    <property type="term" value="F:heme binding"/>
    <property type="evidence" value="ECO:0007669"/>
    <property type="project" value="InterPro"/>
</dbReference>
<dbReference type="EMBL" id="NRSZ01000502">
    <property type="protein sequence ID" value="PNY26784.1"/>
    <property type="molecule type" value="Genomic_DNA"/>
</dbReference>
<dbReference type="STRING" id="45235.A0A2K3QGV5"/>
<sequence>MNTTGPPLTSVPLFHEGVLALDLYLAVVLVTLLSASTLAPRVFSFLPKSPSLASSQVRGDNSNYDPLPHVSSTIPWVGHLLNLQRSGGRYVHQLILATPSPIFTINILSKRLIVANPSLDRALTRHVHDTSVSQVISFIGRRSLGMADEAVRAIAEHDPRPVHSQLFARSHGAASLAEAASTYVHERLRGQPPVQEVRLGLLLFDVVVGASAHALWGPQNPWNADKEFMEQFMSVPAPHHAISSESHPR</sequence>
<name>A0A2K3QGV5_9HYPO</name>
<keyword evidence="3" id="KW-1185">Reference proteome</keyword>
<keyword evidence="1" id="KW-1133">Transmembrane helix</keyword>
<dbReference type="Proteomes" id="UP000236621">
    <property type="component" value="Unassembled WGS sequence"/>
</dbReference>
<evidence type="ECO:0000256" key="1">
    <source>
        <dbReference type="SAM" id="Phobius"/>
    </source>
</evidence>
<dbReference type="GO" id="GO:0005506">
    <property type="term" value="F:iron ion binding"/>
    <property type="evidence" value="ECO:0007669"/>
    <property type="project" value="InterPro"/>
</dbReference>